<reference evidence="2" key="2">
    <citation type="submission" date="2015-01" db="EMBL/GenBank/DDBJ databases">
        <title>Evolutionary Origins and Diversification of the Mycorrhizal Mutualists.</title>
        <authorList>
            <consortium name="DOE Joint Genome Institute"/>
            <consortium name="Mycorrhizal Genomics Consortium"/>
            <person name="Kohler A."/>
            <person name="Kuo A."/>
            <person name="Nagy L.G."/>
            <person name="Floudas D."/>
            <person name="Copeland A."/>
            <person name="Barry K.W."/>
            <person name="Cichocki N."/>
            <person name="Veneault-Fourrey C."/>
            <person name="LaButti K."/>
            <person name="Lindquist E.A."/>
            <person name="Lipzen A."/>
            <person name="Lundell T."/>
            <person name="Morin E."/>
            <person name="Murat C."/>
            <person name="Riley R."/>
            <person name="Ohm R."/>
            <person name="Sun H."/>
            <person name="Tunlid A."/>
            <person name="Henrissat B."/>
            <person name="Grigoriev I.V."/>
            <person name="Hibbett D.S."/>
            <person name="Martin F."/>
        </authorList>
    </citation>
    <scope>NUCLEOTIDE SEQUENCE [LARGE SCALE GENOMIC DNA]</scope>
    <source>
        <strain evidence="2">UH-Slu-Lm8-n1</strain>
    </source>
</reference>
<protein>
    <submittedName>
        <fullName evidence="1">Uncharacterized protein</fullName>
    </submittedName>
</protein>
<evidence type="ECO:0000313" key="2">
    <source>
        <dbReference type="Proteomes" id="UP000054485"/>
    </source>
</evidence>
<dbReference type="EMBL" id="KN835208">
    <property type="protein sequence ID" value="KIK43610.1"/>
    <property type="molecule type" value="Genomic_DNA"/>
</dbReference>
<dbReference type="STRING" id="930992.A0A0D0A126"/>
<proteinExistence type="predicted"/>
<name>A0A0D0A126_9AGAM</name>
<dbReference type="InParanoid" id="A0A0D0A126"/>
<accession>A0A0D0A126</accession>
<dbReference type="OrthoDB" id="3224744at2759"/>
<feature type="non-terminal residue" evidence="1">
    <location>
        <position position="75"/>
    </location>
</feature>
<organism evidence="1 2">
    <name type="scientific">Suillus luteus UH-Slu-Lm8-n1</name>
    <dbReference type="NCBI Taxonomy" id="930992"/>
    <lineage>
        <taxon>Eukaryota</taxon>
        <taxon>Fungi</taxon>
        <taxon>Dikarya</taxon>
        <taxon>Basidiomycota</taxon>
        <taxon>Agaricomycotina</taxon>
        <taxon>Agaricomycetes</taxon>
        <taxon>Agaricomycetidae</taxon>
        <taxon>Boletales</taxon>
        <taxon>Suillineae</taxon>
        <taxon>Suillaceae</taxon>
        <taxon>Suillus</taxon>
    </lineage>
</organism>
<reference evidence="1 2" key="1">
    <citation type="submission" date="2014-04" db="EMBL/GenBank/DDBJ databases">
        <authorList>
            <consortium name="DOE Joint Genome Institute"/>
            <person name="Kuo A."/>
            <person name="Ruytinx J."/>
            <person name="Rineau F."/>
            <person name="Colpaert J."/>
            <person name="Kohler A."/>
            <person name="Nagy L.G."/>
            <person name="Floudas D."/>
            <person name="Copeland A."/>
            <person name="Barry K.W."/>
            <person name="Cichocki N."/>
            <person name="Veneault-Fourrey C."/>
            <person name="LaButti K."/>
            <person name="Lindquist E.A."/>
            <person name="Lipzen A."/>
            <person name="Lundell T."/>
            <person name="Morin E."/>
            <person name="Murat C."/>
            <person name="Sun H."/>
            <person name="Tunlid A."/>
            <person name="Henrissat B."/>
            <person name="Grigoriev I.V."/>
            <person name="Hibbett D.S."/>
            <person name="Martin F."/>
            <person name="Nordberg H.P."/>
            <person name="Cantor M.N."/>
            <person name="Hua S.X."/>
        </authorList>
    </citation>
    <scope>NUCLEOTIDE SEQUENCE [LARGE SCALE GENOMIC DNA]</scope>
    <source>
        <strain evidence="1 2">UH-Slu-Lm8-n1</strain>
    </source>
</reference>
<dbReference type="HOGENOM" id="CLU_001305_4_4_1"/>
<dbReference type="AlphaFoldDB" id="A0A0D0A126"/>
<sequence length="75" mass="8210">MADDVEQCRAALKRCPSDHSDRPTFLNNLAVSLGVRFTQRGVPSDLDESIELHRAALLLCPPGHSLRSLSLNNLA</sequence>
<evidence type="ECO:0000313" key="1">
    <source>
        <dbReference type="EMBL" id="KIK43610.1"/>
    </source>
</evidence>
<dbReference type="Proteomes" id="UP000054485">
    <property type="component" value="Unassembled WGS sequence"/>
</dbReference>
<keyword evidence="2" id="KW-1185">Reference proteome</keyword>
<gene>
    <name evidence="1" type="ORF">CY34DRAFT_81446</name>
</gene>